<evidence type="ECO:0000313" key="2">
    <source>
        <dbReference type="Proteomes" id="UP001596432"/>
    </source>
</evidence>
<evidence type="ECO:0000313" key="1">
    <source>
        <dbReference type="EMBL" id="MFC7139480.1"/>
    </source>
</evidence>
<comment type="caution">
    <text evidence="1">The sequence shown here is derived from an EMBL/GenBank/DDBJ whole genome shotgun (WGS) entry which is preliminary data.</text>
</comment>
<reference evidence="1 2" key="1">
    <citation type="journal article" date="2019" name="Int. J. Syst. Evol. Microbiol.">
        <title>The Global Catalogue of Microorganisms (GCM) 10K type strain sequencing project: providing services to taxonomists for standard genome sequencing and annotation.</title>
        <authorList>
            <consortium name="The Broad Institute Genomics Platform"/>
            <consortium name="The Broad Institute Genome Sequencing Center for Infectious Disease"/>
            <person name="Wu L."/>
            <person name="Ma J."/>
        </authorList>
    </citation>
    <scope>NUCLEOTIDE SEQUENCE [LARGE SCALE GENOMIC DNA]</scope>
    <source>
        <strain evidence="1 2">XZYJT29</strain>
    </source>
</reference>
<dbReference type="EMBL" id="JBHTAS010000001">
    <property type="protein sequence ID" value="MFC7139480.1"/>
    <property type="molecule type" value="Genomic_DNA"/>
</dbReference>
<keyword evidence="2" id="KW-1185">Reference proteome</keyword>
<evidence type="ECO:0008006" key="3">
    <source>
        <dbReference type="Google" id="ProtNLM"/>
    </source>
</evidence>
<sequence>MPLEPLREPTPMIPPLVRRCPECGKIGLAKSFAAVDGDGDRRVECPRCGHRFGTVADPVLN</sequence>
<gene>
    <name evidence="1" type="ORF">ACFQMA_06455</name>
</gene>
<name>A0ABD5Y2D9_9EURY</name>
<dbReference type="GeneID" id="78819736"/>
<proteinExistence type="predicted"/>
<protein>
    <recommendedName>
        <fullName evidence="3">MJ0042 family finger-like domain-containing protein</fullName>
    </recommendedName>
</protein>
<accession>A0ABD5Y2D9</accession>
<dbReference type="AlphaFoldDB" id="A0ABD5Y2D9"/>
<organism evidence="1 2">
    <name type="scientific">Halosimplex aquaticum</name>
    <dbReference type="NCBI Taxonomy" id="3026162"/>
    <lineage>
        <taxon>Archaea</taxon>
        <taxon>Methanobacteriati</taxon>
        <taxon>Methanobacteriota</taxon>
        <taxon>Stenosarchaea group</taxon>
        <taxon>Halobacteria</taxon>
        <taxon>Halobacteriales</taxon>
        <taxon>Haloarculaceae</taxon>
        <taxon>Halosimplex</taxon>
    </lineage>
</organism>
<dbReference type="Proteomes" id="UP001596432">
    <property type="component" value="Unassembled WGS sequence"/>
</dbReference>
<dbReference type="RefSeq" id="WP_274325067.1">
    <property type="nucleotide sequence ID" value="NZ_CP118158.1"/>
</dbReference>